<organism evidence="2 3">
    <name type="scientific">Digitaria exilis</name>
    <dbReference type="NCBI Taxonomy" id="1010633"/>
    <lineage>
        <taxon>Eukaryota</taxon>
        <taxon>Viridiplantae</taxon>
        <taxon>Streptophyta</taxon>
        <taxon>Embryophyta</taxon>
        <taxon>Tracheophyta</taxon>
        <taxon>Spermatophyta</taxon>
        <taxon>Magnoliopsida</taxon>
        <taxon>Liliopsida</taxon>
        <taxon>Poales</taxon>
        <taxon>Poaceae</taxon>
        <taxon>PACMAD clade</taxon>
        <taxon>Panicoideae</taxon>
        <taxon>Panicodae</taxon>
        <taxon>Paniceae</taxon>
        <taxon>Anthephorinae</taxon>
        <taxon>Digitaria</taxon>
    </lineage>
</organism>
<gene>
    <name evidence="2" type="ORF">HU200_021659</name>
</gene>
<dbReference type="EMBL" id="JACEFO010001666">
    <property type="protein sequence ID" value="KAF8723696.1"/>
    <property type="molecule type" value="Genomic_DNA"/>
</dbReference>
<dbReference type="OrthoDB" id="721752at2759"/>
<evidence type="ECO:0000256" key="1">
    <source>
        <dbReference type="SAM" id="MobiDB-lite"/>
    </source>
</evidence>
<evidence type="ECO:0000313" key="2">
    <source>
        <dbReference type="EMBL" id="KAF8723696.1"/>
    </source>
</evidence>
<sequence>MAHAPRDRQNFLLKAQLNCGRQKTDSSMDSGFRPDLGKKGDPRILDYPECPRQTRAELRNGETIGLISIADNRGEGCKKGPDLDRPLYISRSSPYPRRLHRIPLLVTLSMPLFSTDHHDRSLTLHPRCNRAYVPPAAVYAASLIRGVEEERRGPVAQGADRAGVQVVRAATGLEERAVKDGLRGLLFGDSVDRGGDNEFFMRLELCGHGAHDAWVLCGHGMAHVPALDARTWPEGTNLGWVTDQEVFSGNFGMGDRPGSLSRMRASARTVTLAHVLPRPSLVLLAYTRAALYPIHPQRFFSVPEDEEWRWRPRTARFSHPSTLSQLQRGRGVCGTHRGGSKSPRPVSPERVVFDVML</sequence>
<dbReference type="Proteomes" id="UP000636709">
    <property type="component" value="Unassembled WGS sequence"/>
</dbReference>
<reference evidence="2" key="1">
    <citation type="submission" date="2020-07" db="EMBL/GenBank/DDBJ databases">
        <title>Genome sequence and genetic diversity analysis of an under-domesticated orphan crop, white fonio (Digitaria exilis).</title>
        <authorList>
            <person name="Bennetzen J.L."/>
            <person name="Chen S."/>
            <person name="Ma X."/>
            <person name="Wang X."/>
            <person name="Yssel A.E.J."/>
            <person name="Chaluvadi S.R."/>
            <person name="Johnson M."/>
            <person name="Gangashetty P."/>
            <person name="Hamidou F."/>
            <person name="Sanogo M.D."/>
            <person name="Zwaenepoel A."/>
            <person name="Wallace J."/>
            <person name="Van De Peer Y."/>
            <person name="Van Deynze A."/>
        </authorList>
    </citation>
    <scope>NUCLEOTIDE SEQUENCE</scope>
    <source>
        <tissue evidence="2">Leaves</tissue>
    </source>
</reference>
<comment type="caution">
    <text evidence="2">The sequence shown here is derived from an EMBL/GenBank/DDBJ whole genome shotgun (WGS) entry which is preliminary data.</text>
</comment>
<keyword evidence="3" id="KW-1185">Reference proteome</keyword>
<protein>
    <submittedName>
        <fullName evidence="2">Uncharacterized protein</fullName>
    </submittedName>
</protein>
<evidence type="ECO:0000313" key="3">
    <source>
        <dbReference type="Proteomes" id="UP000636709"/>
    </source>
</evidence>
<name>A0A835KDH9_9POAL</name>
<feature type="region of interest" description="Disordered" evidence="1">
    <location>
        <begin position="319"/>
        <end position="347"/>
    </location>
</feature>
<dbReference type="AlphaFoldDB" id="A0A835KDH9"/>
<proteinExistence type="predicted"/>
<accession>A0A835KDH9</accession>